<dbReference type="Proteomes" id="UP000030652">
    <property type="component" value="Unassembled WGS sequence"/>
</dbReference>
<evidence type="ECO:0000313" key="2">
    <source>
        <dbReference type="Proteomes" id="UP000030652"/>
    </source>
</evidence>
<dbReference type="eggNOG" id="ENOG50335X4">
    <property type="taxonomic scope" value="Bacteria"/>
</dbReference>
<comment type="caution">
    <text evidence="1">The sequence shown here is derived from an EMBL/GenBank/DDBJ whole genome shotgun (WGS) entry which is preliminary data.</text>
</comment>
<organism evidence="1 2">
    <name type="scientific">Candidatus Scalindua brodae</name>
    <dbReference type="NCBI Taxonomy" id="237368"/>
    <lineage>
        <taxon>Bacteria</taxon>
        <taxon>Pseudomonadati</taxon>
        <taxon>Planctomycetota</taxon>
        <taxon>Candidatus Brocadiia</taxon>
        <taxon>Candidatus Brocadiales</taxon>
        <taxon>Candidatus Scalinduaceae</taxon>
        <taxon>Candidatus Scalindua</taxon>
    </lineage>
</organism>
<protein>
    <recommendedName>
        <fullName evidence="3">DUF2764 domain-containing protein</fullName>
    </recommendedName>
</protein>
<reference evidence="1 2" key="1">
    <citation type="submission" date="2014-10" db="EMBL/GenBank/DDBJ databases">
        <title>Draft genome of anammox bacterium scalindua brodae, obtained using differential coverage binning of sequence data from two enrichment reactors.</title>
        <authorList>
            <person name="Speth D.R."/>
            <person name="Russ L."/>
            <person name="Kartal B."/>
            <person name="Op den Camp H.J."/>
            <person name="Dutilh B.E."/>
            <person name="Jetten M.S."/>
        </authorList>
    </citation>
    <scope>NUCLEOTIDE SEQUENCE [LARGE SCALE GENOMIC DNA]</scope>
    <source>
        <strain evidence="1">RU1</strain>
    </source>
</reference>
<sequence>MRDQYYYVITSLPYISLSEGSHIGRDDFLASCKNYLKRTDFEMLGSVSLFYAEEGDMPPGVIRRFFRWERGVRNVLVRLRTKSLGRESDELIRDEMVDHSQVILAEEAFNANSPLMAEEILNKARWRYLDELEFGHYFDIERLIVYFVKLQILERISSFDVEEGRERLNAIISQGAPDTD</sequence>
<dbReference type="Pfam" id="PF10962">
    <property type="entry name" value="DUF2764"/>
    <property type="match status" value="1"/>
</dbReference>
<dbReference type="EMBL" id="JRYO01000102">
    <property type="protein sequence ID" value="KHE92702.1"/>
    <property type="molecule type" value="Genomic_DNA"/>
</dbReference>
<accession>A0A0B0EI09</accession>
<dbReference type="AlphaFoldDB" id="A0A0B0EI09"/>
<gene>
    <name evidence="1" type="ORF">SCABRO_01562</name>
</gene>
<name>A0A0B0EI09_9BACT</name>
<evidence type="ECO:0000313" key="1">
    <source>
        <dbReference type="EMBL" id="KHE92702.1"/>
    </source>
</evidence>
<dbReference type="InterPro" id="IPR024492">
    <property type="entry name" value="DUF2764"/>
</dbReference>
<evidence type="ECO:0008006" key="3">
    <source>
        <dbReference type="Google" id="ProtNLM"/>
    </source>
</evidence>
<proteinExistence type="predicted"/>